<comment type="caution">
    <text evidence="4">The sequence shown here is derived from an EMBL/GenBank/DDBJ whole genome shotgun (WGS) entry which is preliminary data.</text>
</comment>
<dbReference type="PANTHER" id="PTHR23080">
    <property type="entry name" value="THAP DOMAIN PROTEIN"/>
    <property type="match status" value="1"/>
</dbReference>
<feature type="domain" description="DDE Tnp4" evidence="3">
    <location>
        <begin position="24"/>
        <end position="150"/>
    </location>
</feature>
<sequence>PSKEQVLMNLPKCFKYFSNTRIVIDCTEFYVQKPSLPSSQPVTWSSYKHQNTLKLLEGISPSGTFTFLSKLFTGSISDKMIVEQSGFLDKLRFADDVMADKGCLIRDLVAMKFATLNILHFAMGKQLSSAVVTKTRRIANARIHVERAIGH</sequence>
<accession>A0AA89CA39</accession>
<proteinExistence type="predicted"/>
<reference evidence="4" key="1">
    <citation type="submission" date="2019-08" db="EMBL/GenBank/DDBJ databases">
        <title>The improved chromosome-level genome for the pearl oyster Pinctada fucata martensii using PacBio sequencing and Hi-C.</title>
        <authorList>
            <person name="Zheng Z."/>
        </authorList>
    </citation>
    <scope>NUCLEOTIDE SEQUENCE</scope>
    <source>
        <strain evidence="4">ZZ-2019</strain>
        <tissue evidence="4">Adductor muscle</tissue>
    </source>
</reference>
<dbReference type="EMBL" id="VSWD01000003">
    <property type="protein sequence ID" value="KAK3106344.1"/>
    <property type="molecule type" value="Genomic_DNA"/>
</dbReference>
<gene>
    <name evidence="4" type="ORF">FSP39_018181</name>
</gene>
<name>A0AA89CA39_PINIB</name>
<dbReference type="Proteomes" id="UP001186944">
    <property type="component" value="Unassembled WGS sequence"/>
</dbReference>
<protein>
    <recommendedName>
        <fullName evidence="3">DDE Tnp4 domain-containing protein</fullName>
    </recommendedName>
</protein>
<keyword evidence="5" id="KW-1185">Reference proteome</keyword>
<evidence type="ECO:0000313" key="5">
    <source>
        <dbReference type="Proteomes" id="UP001186944"/>
    </source>
</evidence>
<dbReference type="AlphaFoldDB" id="A0AA89CA39"/>
<keyword evidence="2" id="KW-0479">Metal-binding</keyword>
<comment type="cofactor">
    <cofactor evidence="1">
        <name>a divalent metal cation</name>
        <dbReference type="ChEBI" id="CHEBI:60240"/>
    </cofactor>
</comment>
<feature type="non-terminal residue" evidence="4">
    <location>
        <position position="1"/>
    </location>
</feature>
<evidence type="ECO:0000259" key="3">
    <source>
        <dbReference type="Pfam" id="PF13359"/>
    </source>
</evidence>
<dbReference type="InterPro" id="IPR027806">
    <property type="entry name" value="HARBI1_dom"/>
</dbReference>
<evidence type="ECO:0000256" key="2">
    <source>
        <dbReference type="ARBA" id="ARBA00022723"/>
    </source>
</evidence>
<evidence type="ECO:0000313" key="4">
    <source>
        <dbReference type="EMBL" id="KAK3106344.1"/>
    </source>
</evidence>
<organism evidence="4 5">
    <name type="scientific">Pinctada imbricata</name>
    <name type="common">Atlantic pearl-oyster</name>
    <name type="synonym">Pinctada martensii</name>
    <dbReference type="NCBI Taxonomy" id="66713"/>
    <lineage>
        <taxon>Eukaryota</taxon>
        <taxon>Metazoa</taxon>
        <taxon>Spiralia</taxon>
        <taxon>Lophotrochozoa</taxon>
        <taxon>Mollusca</taxon>
        <taxon>Bivalvia</taxon>
        <taxon>Autobranchia</taxon>
        <taxon>Pteriomorphia</taxon>
        <taxon>Pterioida</taxon>
        <taxon>Pterioidea</taxon>
        <taxon>Pteriidae</taxon>
        <taxon>Pinctada</taxon>
    </lineage>
</organism>
<dbReference type="Pfam" id="PF13359">
    <property type="entry name" value="DDE_Tnp_4"/>
    <property type="match status" value="1"/>
</dbReference>
<evidence type="ECO:0000256" key="1">
    <source>
        <dbReference type="ARBA" id="ARBA00001968"/>
    </source>
</evidence>
<dbReference type="GO" id="GO:0046872">
    <property type="term" value="F:metal ion binding"/>
    <property type="evidence" value="ECO:0007669"/>
    <property type="project" value="UniProtKB-KW"/>
</dbReference>